<dbReference type="PANTHER" id="PTHR12993">
    <property type="entry name" value="N-ACETYLGLUCOSAMINYL-PHOSPHATIDYLINOSITOL DE-N-ACETYLASE-RELATED"/>
    <property type="match status" value="1"/>
</dbReference>
<organism evidence="1 2">
    <name type="scientific">Sporolactobacillus nakayamae</name>
    <dbReference type="NCBI Taxonomy" id="269670"/>
    <lineage>
        <taxon>Bacteria</taxon>
        <taxon>Bacillati</taxon>
        <taxon>Bacillota</taxon>
        <taxon>Bacilli</taxon>
        <taxon>Bacillales</taxon>
        <taxon>Sporolactobacillaceae</taxon>
        <taxon>Sporolactobacillus</taxon>
    </lineage>
</organism>
<dbReference type="SUPFAM" id="SSF102588">
    <property type="entry name" value="LmbE-like"/>
    <property type="match status" value="1"/>
</dbReference>
<dbReference type="EMBL" id="FOOY01000013">
    <property type="protein sequence ID" value="SFG55512.1"/>
    <property type="molecule type" value="Genomic_DNA"/>
</dbReference>
<dbReference type="RefSeq" id="WP_093672586.1">
    <property type="nucleotide sequence ID" value="NZ_FOOY01000013.1"/>
</dbReference>
<gene>
    <name evidence="1" type="ORF">SAMN02982927_02028</name>
</gene>
<keyword evidence="2" id="KW-1185">Reference proteome</keyword>
<accession>A0A1I2SS17</accession>
<dbReference type="GO" id="GO:0016811">
    <property type="term" value="F:hydrolase activity, acting on carbon-nitrogen (but not peptide) bonds, in linear amides"/>
    <property type="evidence" value="ECO:0007669"/>
    <property type="project" value="TreeGrafter"/>
</dbReference>
<evidence type="ECO:0000313" key="2">
    <source>
        <dbReference type="Proteomes" id="UP000198752"/>
    </source>
</evidence>
<dbReference type="InterPro" id="IPR003737">
    <property type="entry name" value="GlcNAc_PI_deacetylase-related"/>
</dbReference>
<evidence type="ECO:0000313" key="1">
    <source>
        <dbReference type="EMBL" id="SFG55512.1"/>
    </source>
</evidence>
<reference evidence="2" key="1">
    <citation type="submission" date="2016-10" db="EMBL/GenBank/DDBJ databases">
        <authorList>
            <person name="Varghese N."/>
            <person name="Submissions S."/>
        </authorList>
    </citation>
    <scope>NUCLEOTIDE SEQUENCE [LARGE SCALE GENOMIC DNA]</scope>
    <source>
        <strain evidence="2">ATCC 700379</strain>
    </source>
</reference>
<dbReference type="Proteomes" id="UP000198752">
    <property type="component" value="Unassembled WGS sequence"/>
</dbReference>
<dbReference type="Pfam" id="PF02585">
    <property type="entry name" value="PIG-L"/>
    <property type="match status" value="1"/>
</dbReference>
<protein>
    <submittedName>
        <fullName evidence="1">GlcNAc-PI de-N-acetylase</fullName>
    </submittedName>
</protein>
<dbReference type="STRING" id="269670.SAMN02982927_02028"/>
<dbReference type="AlphaFoldDB" id="A0A1I2SS17"/>
<dbReference type="OrthoDB" id="9790023at2"/>
<dbReference type="Gene3D" id="3.40.50.10320">
    <property type="entry name" value="LmbE-like"/>
    <property type="match status" value="1"/>
</dbReference>
<proteinExistence type="predicted"/>
<dbReference type="InterPro" id="IPR024078">
    <property type="entry name" value="LmbE-like_dom_sf"/>
</dbReference>
<dbReference type="PANTHER" id="PTHR12993:SF11">
    <property type="entry name" value="N-ACETYLGLUCOSAMINYL-PHOSPHATIDYLINOSITOL DE-N-ACETYLASE"/>
    <property type="match status" value="1"/>
</dbReference>
<sequence>MGVKGKKVIAFIAHPDDETFLSGTLARLVQEGNKVLVVIATNGDKGTHDRAQTSEQVTAIRRVEMERAAHVLGVTVS</sequence>
<name>A0A1I2SS17_9BACL</name>